<dbReference type="EMBL" id="CAJVPW010072831">
    <property type="protein sequence ID" value="CAG8794789.1"/>
    <property type="molecule type" value="Genomic_DNA"/>
</dbReference>
<name>A0ACA9RJ30_9GLOM</name>
<comment type="caution">
    <text evidence="1">The sequence shown here is derived from an EMBL/GenBank/DDBJ whole genome shotgun (WGS) entry which is preliminary data.</text>
</comment>
<dbReference type="Proteomes" id="UP000789366">
    <property type="component" value="Unassembled WGS sequence"/>
</dbReference>
<reference evidence="1" key="1">
    <citation type="submission" date="2021-06" db="EMBL/GenBank/DDBJ databases">
        <authorList>
            <person name="Kallberg Y."/>
            <person name="Tangrot J."/>
            <person name="Rosling A."/>
        </authorList>
    </citation>
    <scope>NUCLEOTIDE SEQUENCE</scope>
    <source>
        <strain evidence="1">28 12/20/2015</strain>
    </source>
</reference>
<sequence>HQMKVVLMKGSNEDDIYIEMYFEETSHCSENLSNILTNAEPVSLKEGDSFNSFKDAEFH</sequence>
<feature type="non-terminal residue" evidence="1">
    <location>
        <position position="59"/>
    </location>
</feature>
<evidence type="ECO:0000313" key="2">
    <source>
        <dbReference type="Proteomes" id="UP000789366"/>
    </source>
</evidence>
<protein>
    <submittedName>
        <fullName evidence="1">686_t:CDS:1</fullName>
    </submittedName>
</protein>
<organism evidence="1 2">
    <name type="scientific">Cetraspora pellucida</name>
    <dbReference type="NCBI Taxonomy" id="1433469"/>
    <lineage>
        <taxon>Eukaryota</taxon>
        <taxon>Fungi</taxon>
        <taxon>Fungi incertae sedis</taxon>
        <taxon>Mucoromycota</taxon>
        <taxon>Glomeromycotina</taxon>
        <taxon>Glomeromycetes</taxon>
        <taxon>Diversisporales</taxon>
        <taxon>Gigasporaceae</taxon>
        <taxon>Cetraspora</taxon>
    </lineage>
</organism>
<feature type="non-terminal residue" evidence="1">
    <location>
        <position position="1"/>
    </location>
</feature>
<accession>A0ACA9RJ30</accession>
<proteinExistence type="predicted"/>
<keyword evidence="2" id="KW-1185">Reference proteome</keyword>
<gene>
    <name evidence="1" type="ORF">SPELUC_LOCUS17550</name>
</gene>
<evidence type="ECO:0000313" key="1">
    <source>
        <dbReference type="EMBL" id="CAG8794789.1"/>
    </source>
</evidence>